<sequence>MNSCSTPDPLKSPLNSNFRNLFDDRNETIESLRKENIQLIEKMTILKKQWNDVVDHSVDVDKRLMESKTLIDQLKVSIEVLEAENTILRSENKNFEIELQDLRDFYSPGGTVSNYEVTRNPVTVTKNSFSVLNDCNAEHNVLDKNKQARITKKNLITPIGVKPNATKPKKLKKNKRLLIIADSHGRDLGWDLNSDLCDHGFEVTVVAKSGAKFNTVTHDVADFTKDFDFNDRVVVLAGANDIVNNTEQPTELDLLPLVETSKRTKAVKSELLTILWTLHEFLSL</sequence>
<dbReference type="Proteomes" id="UP000291343">
    <property type="component" value="Unassembled WGS sequence"/>
</dbReference>
<comment type="caution">
    <text evidence="2">The sequence shown here is derived from an EMBL/GenBank/DDBJ whole genome shotgun (WGS) entry which is preliminary data.</text>
</comment>
<name>A0A482XLU0_LAOST</name>
<dbReference type="OrthoDB" id="7490061at2759"/>
<evidence type="ECO:0000256" key="1">
    <source>
        <dbReference type="SAM" id="Coils"/>
    </source>
</evidence>
<keyword evidence="1" id="KW-0175">Coiled coil</keyword>
<evidence type="ECO:0000313" key="2">
    <source>
        <dbReference type="EMBL" id="RZF47075.1"/>
    </source>
</evidence>
<dbReference type="AlphaFoldDB" id="A0A482XLU0"/>
<protein>
    <submittedName>
        <fullName evidence="2">Uncharacterized protein</fullName>
    </submittedName>
</protein>
<dbReference type="InParanoid" id="A0A482XLU0"/>
<keyword evidence="3" id="KW-1185">Reference proteome</keyword>
<evidence type="ECO:0000313" key="3">
    <source>
        <dbReference type="Proteomes" id="UP000291343"/>
    </source>
</evidence>
<proteinExistence type="predicted"/>
<reference evidence="2 3" key="1">
    <citation type="journal article" date="2017" name="Gigascience">
        <title>Genome sequence of the small brown planthopper, Laodelphax striatellus.</title>
        <authorList>
            <person name="Zhu J."/>
            <person name="Jiang F."/>
            <person name="Wang X."/>
            <person name="Yang P."/>
            <person name="Bao Y."/>
            <person name="Zhao W."/>
            <person name="Wang W."/>
            <person name="Lu H."/>
            <person name="Wang Q."/>
            <person name="Cui N."/>
            <person name="Li J."/>
            <person name="Chen X."/>
            <person name="Luo L."/>
            <person name="Yu J."/>
            <person name="Kang L."/>
            <person name="Cui F."/>
        </authorList>
    </citation>
    <scope>NUCLEOTIDE SEQUENCE [LARGE SCALE GENOMIC DNA]</scope>
    <source>
        <strain evidence="2">Lst14</strain>
    </source>
</reference>
<gene>
    <name evidence="2" type="ORF">LSTR_LSTR004475</name>
</gene>
<dbReference type="EMBL" id="QKKF02004804">
    <property type="protein sequence ID" value="RZF47075.1"/>
    <property type="molecule type" value="Genomic_DNA"/>
</dbReference>
<accession>A0A482XLU0</accession>
<organism evidence="2 3">
    <name type="scientific">Laodelphax striatellus</name>
    <name type="common">Small brown planthopper</name>
    <name type="synonym">Delphax striatella</name>
    <dbReference type="NCBI Taxonomy" id="195883"/>
    <lineage>
        <taxon>Eukaryota</taxon>
        <taxon>Metazoa</taxon>
        <taxon>Ecdysozoa</taxon>
        <taxon>Arthropoda</taxon>
        <taxon>Hexapoda</taxon>
        <taxon>Insecta</taxon>
        <taxon>Pterygota</taxon>
        <taxon>Neoptera</taxon>
        <taxon>Paraneoptera</taxon>
        <taxon>Hemiptera</taxon>
        <taxon>Auchenorrhyncha</taxon>
        <taxon>Fulgoroidea</taxon>
        <taxon>Delphacidae</taxon>
        <taxon>Criomorphinae</taxon>
        <taxon>Laodelphax</taxon>
    </lineage>
</organism>
<feature type="coiled-coil region" evidence="1">
    <location>
        <begin position="29"/>
        <end position="98"/>
    </location>
</feature>